<dbReference type="Gene3D" id="3.10.129.10">
    <property type="entry name" value="Hotdog Thioesterase"/>
    <property type="match status" value="1"/>
</dbReference>
<sequence>MKQGLQPGRQEQMEVTVTSEMTASFGGVEIHPVLSTVTMVYYMEWTGRNILLPFLEEGEEGVGGAITLHHRAPAPLGKIVTFTAEVIEVSASRVICQVKAEHDKALVGEGTFQQVILPVEKLYRRIEEMK</sequence>
<protein>
    <submittedName>
        <fullName evidence="3">Predicted thioesterase</fullName>
    </submittedName>
</protein>
<dbReference type="CDD" id="cd03440">
    <property type="entry name" value="hot_dog"/>
    <property type="match status" value="1"/>
</dbReference>
<feature type="active site" evidence="1">
    <location>
        <position position="44"/>
    </location>
</feature>
<dbReference type="AlphaFoldDB" id="A0A1H3A417"/>
<dbReference type="SUPFAM" id="SSF54637">
    <property type="entry name" value="Thioesterase/thiol ester dehydrase-isomerase"/>
    <property type="match status" value="1"/>
</dbReference>
<name>A0A1H3A417_9BACL</name>
<dbReference type="STRING" id="1048340.SAMN05444487_112111"/>
<proteinExistence type="predicted"/>
<feature type="active site" evidence="1">
    <location>
        <position position="70"/>
    </location>
</feature>
<feature type="domain" description="Fluoroacetyl-CoA-specific thioesterase-like" evidence="2">
    <location>
        <begin position="17"/>
        <end position="119"/>
    </location>
</feature>
<dbReference type="PANTHER" id="PTHR36934">
    <property type="entry name" value="BLR0278 PROTEIN"/>
    <property type="match status" value="1"/>
</dbReference>
<evidence type="ECO:0000313" key="4">
    <source>
        <dbReference type="Proteomes" id="UP000198534"/>
    </source>
</evidence>
<reference evidence="3 4" key="1">
    <citation type="submission" date="2016-10" db="EMBL/GenBank/DDBJ databases">
        <authorList>
            <person name="de Groot N.N."/>
        </authorList>
    </citation>
    <scope>NUCLEOTIDE SEQUENCE [LARGE SCALE GENOMIC DNA]</scope>
    <source>
        <strain evidence="3 4">DSM 45610</strain>
    </source>
</reference>
<evidence type="ECO:0000313" key="3">
    <source>
        <dbReference type="EMBL" id="SDX24141.1"/>
    </source>
</evidence>
<dbReference type="InterPro" id="IPR029069">
    <property type="entry name" value="HotDog_dom_sf"/>
</dbReference>
<dbReference type="InterPro" id="IPR054485">
    <property type="entry name" value="FlK-like_dom"/>
</dbReference>
<feature type="active site" evidence="1">
    <location>
        <position position="36"/>
    </location>
</feature>
<evidence type="ECO:0000259" key="2">
    <source>
        <dbReference type="Pfam" id="PF22636"/>
    </source>
</evidence>
<dbReference type="PIRSF" id="PIRSF014972">
    <property type="entry name" value="FlK"/>
    <property type="match status" value="1"/>
</dbReference>
<evidence type="ECO:0000256" key="1">
    <source>
        <dbReference type="PIRSR" id="PIRSR014972-1"/>
    </source>
</evidence>
<dbReference type="EMBL" id="FNNQ01000012">
    <property type="protein sequence ID" value="SDX24141.1"/>
    <property type="molecule type" value="Genomic_DNA"/>
</dbReference>
<gene>
    <name evidence="3" type="ORF">SAMN05444487_112111</name>
</gene>
<organism evidence="3 4">
    <name type="scientific">Marininema mesophilum</name>
    <dbReference type="NCBI Taxonomy" id="1048340"/>
    <lineage>
        <taxon>Bacteria</taxon>
        <taxon>Bacillati</taxon>
        <taxon>Bacillota</taxon>
        <taxon>Bacilli</taxon>
        <taxon>Bacillales</taxon>
        <taxon>Thermoactinomycetaceae</taxon>
        <taxon>Marininema</taxon>
    </lineage>
</organism>
<keyword evidence="4" id="KW-1185">Reference proteome</keyword>
<dbReference type="OrthoDB" id="6902891at2"/>
<dbReference type="RefSeq" id="WP_091741340.1">
    <property type="nucleotide sequence ID" value="NZ_FNNQ01000012.1"/>
</dbReference>
<dbReference type="PANTHER" id="PTHR36934:SF1">
    <property type="entry name" value="THIOESTERASE DOMAIN-CONTAINING PROTEIN"/>
    <property type="match status" value="1"/>
</dbReference>
<dbReference type="Pfam" id="PF22636">
    <property type="entry name" value="FlK"/>
    <property type="match status" value="1"/>
</dbReference>
<dbReference type="Proteomes" id="UP000198534">
    <property type="component" value="Unassembled WGS sequence"/>
</dbReference>
<dbReference type="InterPro" id="IPR025540">
    <property type="entry name" value="FlK"/>
</dbReference>
<accession>A0A1H3A417</accession>